<dbReference type="PANTHER" id="PTHR11926:SF1551">
    <property type="entry name" value="GLYCOSYLTRANSFERASE"/>
    <property type="match status" value="1"/>
</dbReference>
<dbReference type="PANTHER" id="PTHR11926">
    <property type="entry name" value="GLUCOSYL/GLUCURONOSYL TRANSFERASES"/>
    <property type="match status" value="1"/>
</dbReference>
<keyword evidence="4" id="KW-1185">Reference proteome</keyword>
<dbReference type="Pfam" id="PF26168">
    <property type="entry name" value="Glyco_transf_N"/>
    <property type="match status" value="1"/>
</dbReference>
<dbReference type="AlphaFoldDB" id="A0A2K1ZVK8"/>
<dbReference type="STRING" id="3694.A0A2K1ZVK8"/>
<name>A0A2K1ZVK8_POPTR</name>
<evidence type="ECO:0000259" key="2">
    <source>
        <dbReference type="Pfam" id="PF26168"/>
    </source>
</evidence>
<evidence type="ECO:0000313" key="4">
    <source>
        <dbReference type="Proteomes" id="UP000006729"/>
    </source>
</evidence>
<dbReference type="InParanoid" id="A0A2K1ZVK8"/>
<reference evidence="3 4" key="1">
    <citation type="journal article" date="2006" name="Science">
        <title>The genome of black cottonwood, Populus trichocarpa (Torr. &amp; Gray).</title>
        <authorList>
            <person name="Tuskan G.A."/>
            <person name="Difazio S."/>
            <person name="Jansson S."/>
            <person name="Bohlmann J."/>
            <person name="Grigoriev I."/>
            <person name="Hellsten U."/>
            <person name="Putnam N."/>
            <person name="Ralph S."/>
            <person name="Rombauts S."/>
            <person name="Salamov A."/>
            <person name="Schein J."/>
            <person name="Sterck L."/>
            <person name="Aerts A."/>
            <person name="Bhalerao R.R."/>
            <person name="Bhalerao R.P."/>
            <person name="Blaudez D."/>
            <person name="Boerjan W."/>
            <person name="Brun A."/>
            <person name="Brunner A."/>
            <person name="Busov V."/>
            <person name="Campbell M."/>
            <person name="Carlson J."/>
            <person name="Chalot M."/>
            <person name="Chapman J."/>
            <person name="Chen G.L."/>
            <person name="Cooper D."/>
            <person name="Coutinho P.M."/>
            <person name="Couturier J."/>
            <person name="Covert S."/>
            <person name="Cronk Q."/>
            <person name="Cunningham R."/>
            <person name="Davis J."/>
            <person name="Degroeve S."/>
            <person name="Dejardin A."/>
            <person name="Depamphilis C."/>
            <person name="Detter J."/>
            <person name="Dirks B."/>
            <person name="Dubchak I."/>
            <person name="Duplessis S."/>
            <person name="Ehlting J."/>
            <person name="Ellis B."/>
            <person name="Gendler K."/>
            <person name="Goodstein D."/>
            <person name="Gribskov M."/>
            <person name="Grimwood J."/>
            <person name="Groover A."/>
            <person name="Gunter L."/>
            <person name="Hamberger B."/>
            <person name="Heinze B."/>
            <person name="Helariutta Y."/>
            <person name="Henrissat B."/>
            <person name="Holligan D."/>
            <person name="Holt R."/>
            <person name="Huang W."/>
            <person name="Islam-Faridi N."/>
            <person name="Jones S."/>
            <person name="Jones-Rhoades M."/>
            <person name="Jorgensen R."/>
            <person name="Joshi C."/>
            <person name="Kangasjarvi J."/>
            <person name="Karlsson J."/>
            <person name="Kelleher C."/>
            <person name="Kirkpatrick R."/>
            <person name="Kirst M."/>
            <person name="Kohler A."/>
            <person name="Kalluri U."/>
            <person name="Larimer F."/>
            <person name="Leebens-Mack J."/>
            <person name="Leple J.C."/>
            <person name="Locascio P."/>
            <person name="Lou Y."/>
            <person name="Lucas S."/>
            <person name="Martin F."/>
            <person name="Montanini B."/>
            <person name="Napoli C."/>
            <person name="Nelson D.R."/>
            <person name="Nelson C."/>
            <person name="Nieminen K."/>
            <person name="Nilsson O."/>
            <person name="Pereda V."/>
            <person name="Peter G."/>
            <person name="Philippe R."/>
            <person name="Pilate G."/>
            <person name="Poliakov A."/>
            <person name="Razumovskaya J."/>
            <person name="Richardson P."/>
            <person name="Rinaldi C."/>
            <person name="Ritland K."/>
            <person name="Rouze P."/>
            <person name="Ryaboy D."/>
            <person name="Schmutz J."/>
            <person name="Schrader J."/>
            <person name="Segerman B."/>
            <person name="Shin H."/>
            <person name="Siddiqui A."/>
            <person name="Sterky F."/>
            <person name="Terry A."/>
            <person name="Tsai C.J."/>
            <person name="Uberbacher E."/>
            <person name="Unneberg P."/>
            <person name="Vahala J."/>
            <person name="Wall K."/>
            <person name="Wessler S."/>
            <person name="Yang G."/>
            <person name="Yin T."/>
            <person name="Douglas C."/>
            <person name="Marra M."/>
            <person name="Sandberg G."/>
            <person name="Van de Peer Y."/>
            <person name="Rokhsar D."/>
        </authorList>
    </citation>
    <scope>NUCLEOTIDE SEQUENCE [LARGE SCALE GENOMIC DNA]</scope>
    <source>
        <strain evidence="4">cv. Nisqually</strain>
    </source>
</reference>
<dbReference type="Proteomes" id="UP000006729">
    <property type="component" value="Chromosome 6"/>
</dbReference>
<accession>A0A2K1ZVK8</accession>
<evidence type="ECO:0000256" key="1">
    <source>
        <dbReference type="ARBA" id="ARBA00009995"/>
    </source>
</evidence>
<dbReference type="EMBL" id="CM009295">
    <property type="protein sequence ID" value="PNT29325.2"/>
    <property type="molecule type" value="Genomic_DNA"/>
</dbReference>
<organism evidence="3 4">
    <name type="scientific">Populus trichocarpa</name>
    <name type="common">Western balsam poplar</name>
    <name type="synonym">Populus balsamifera subsp. trichocarpa</name>
    <dbReference type="NCBI Taxonomy" id="3694"/>
    <lineage>
        <taxon>Eukaryota</taxon>
        <taxon>Viridiplantae</taxon>
        <taxon>Streptophyta</taxon>
        <taxon>Embryophyta</taxon>
        <taxon>Tracheophyta</taxon>
        <taxon>Spermatophyta</taxon>
        <taxon>Magnoliopsida</taxon>
        <taxon>eudicotyledons</taxon>
        <taxon>Gunneridae</taxon>
        <taxon>Pentapetalae</taxon>
        <taxon>rosids</taxon>
        <taxon>fabids</taxon>
        <taxon>Malpighiales</taxon>
        <taxon>Salicaceae</taxon>
        <taxon>Saliceae</taxon>
        <taxon>Populus</taxon>
    </lineage>
</organism>
<dbReference type="InterPro" id="IPR058980">
    <property type="entry name" value="Glyco_transf_N"/>
</dbReference>
<gene>
    <name evidence="3" type="ORF">POPTR_006G023600v4</name>
</gene>
<sequence length="479" mass="53228">MGSKQEANYLPHIVLIPCPLQSHIKTMLKLAKLLHYKGFHITFVNTEFNHKRFLKSRGPNALDGLPNFCFETIPDGIPSSDIDATQEIDSITVAVQNNMLAPFKELLAKLVNPPLTCIVSDAFMPFTITAAEEAGLPVVMFVTMSACGYMGYKQLHGLKEKGFVPLKDESYLTNGYLENTIIEGIPGMKAIQLKDFPFIRTTCENDLSLNFVIGVAETSVKAQAITFHTFDALELDVLDGLSTIFPRVYSIGPFQLLLNQIQDDGLKSIGYNLWKEESECLQWLDTKELKSVVYVNFGSITVMTAEQLVEFAMGLADSKISFLWIIRPDLVIGDSAILPAEFAVETQKRGFIASWCPQEEVLNHPSIGGFLTHSGWNSTVESLCAGVPMICWPFFADQAINCSYAGSEWGVGMEIDNKVKREEVEKLVRELMEGEKGEKMRGKAMEWKKLAEEAAAPHGSSSINLDKFINEILQSKTTS</sequence>
<dbReference type="Gene3D" id="3.40.50.2000">
    <property type="entry name" value="Glycogen Phosphorylase B"/>
    <property type="match status" value="1"/>
</dbReference>
<comment type="caution">
    <text evidence="3">The sequence shown here is derived from an EMBL/GenBank/DDBJ whole genome shotgun (WGS) entry which is preliminary data.</text>
</comment>
<protein>
    <recommendedName>
        <fullName evidence="2">Glycosyltransferase N-terminal domain-containing protein</fullName>
    </recommendedName>
</protein>
<proteinExistence type="inferred from homology"/>
<comment type="similarity">
    <text evidence="1">Belongs to the UDP-glycosyltransferase family.</text>
</comment>
<dbReference type="SUPFAM" id="SSF53756">
    <property type="entry name" value="UDP-Glycosyltransferase/glycogen phosphorylase"/>
    <property type="match status" value="1"/>
</dbReference>
<evidence type="ECO:0000313" key="3">
    <source>
        <dbReference type="EMBL" id="PNT29325.2"/>
    </source>
</evidence>